<feature type="region of interest" description="Disordered" evidence="1">
    <location>
        <begin position="1"/>
        <end position="21"/>
    </location>
</feature>
<feature type="region of interest" description="Disordered" evidence="1">
    <location>
        <begin position="578"/>
        <end position="633"/>
    </location>
</feature>
<dbReference type="Ensembl" id="ENSEBUT00000028177.1">
    <property type="protein sequence ID" value="ENSEBUP00000027601.1"/>
    <property type="gene ID" value="ENSEBUG00000016896.1"/>
</dbReference>
<evidence type="ECO:0000313" key="3">
    <source>
        <dbReference type="Ensembl" id="ENSEBUP00000027601.1"/>
    </source>
</evidence>
<feature type="region of interest" description="Disordered" evidence="1">
    <location>
        <begin position="648"/>
        <end position="689"/>
    </location>
</feature>
<name>A0A8C4RB93_EPTBU</name>
<feature type="compositionally biased region" description="Polar residues" evidence="1">
    <location>
        <begin position="602"/>
        <end position="614"/>
    </location>
</feature>
<accession>A0A8C4RB93</accession>
<sequence>MAKALDEPKRRERDSKQEYASNPLIVDVSDGVLSHADQRDGFSALPTLKSFQIPKKTKERQGLFQPVPTCSREYKHEILPILQQCYLYPNSKHYFKYTSAELVHNAKLQEEFTEWRKKMRGNGRTEKELSECYGFVLAESEKRAKDICRSGMNVGNLKIGTLGSPHMGVYMCRYSDVLHVKPLVTGRRGVLVIFKICRGKVKQVPEYTKEPTPGYDCHTSKKLPMLTCNSTPINMAFIHSQYYLYEFGDVDMCARPRHTCPYAILSFEYEGGNQRKQAFGSSSWHKGVSCKQYDVWEGQLTHQNMSLGGFVLRSSVAATLPVQLPKKVVMDGLVKESIVKDMLPPAIFRRYNFAHKKELHLLNWHSSLYQLASLEEPVSIGKIEILCMKLKKEQSMLFKSLEDGGFMVIFTSAVIEKWKELETKYLHAMFVFHDPMIYIQRPELPDTQPPEVKAVIASQNLVVKLFNSNHCKAQGSWSYAGDTQATAPLSAMPCERVARYFQSLLNVDPSEMPSTTEQSFEPVHDELRNSAAAIPRSRFFSQDLLCYLEQPDRYQLSPTSVGKFGYGSHGTERIGVLEACDDSPPHLGPPSDIPLDKPVDGQTPNSSKVHSPSSAPAVGVGRPPSKGVDADYDMDQLKQLIELVWARKASQETVRKDNDAGETSSRNPPGGETFLHEVSCHQSGKQQHP</sequence>
<dbReference type="Pfam" id="PF12509">
    <property type="entry name" value="DUF3715"/>
    <property type="match status" value="1"/>
</dbReference>
<dbReference type="GO" id="GO:0045814">
    <property type="term" value="P:negative regulation of gene expression, epigenetic"/>
    <property type="evidence" value="ECO:0007669"/>
    <property type="project" value="InterPro"/>
</dbReference>
<feature type="compositionally biased region" description="Polar residues" evidence="1">
    <location>
        <begin position="680"/>
        <end position="689"/>
    </location>
</feature>
<organism evidence="3 4">
    <name type="scientific">Eptatretus burgeri</name>
    <name type="common">Inshore hagfish</name>
    <dbReference type="NCBI Taxonomy" id="7764"/>
    <lineage>
        <taxon>Eukaryota</taxon>
        <taxon>Metazoa</taxon>
        <taxon>Chordata</taxon>
        <taxon>Craniata</taxon>
        <taxon>Vertebrata</taxon>
        <taxon>Cyclostomata</taxon>
        <taxon>Myxini</taxon>
        <taxon>Myxiniformes</taxon>
        <taxon>Myxinidae</taxon>
        <taxon>Eptatretinae</taxon>
        <taxon>Eptatretus</taxon>
    </lineage>
</organism>
<dbReference type="GeneTree" id="ENSGT00530000063735"/>
<evidence type="ECO:0000313" key="4">
    <source>
        <dbReference type="Proteomes" id="UP000694388"/>
    </source>
</evidence>
<dbReference type="PANTHER" id="PTHR16207">
    <property type="entry name" value="SET DOMAIN-CONTAINING PROTEIN"/>
    <property type="match status" value="1"/>
</dbReference>
<dbReference type="InterPro" id="IPR022188">
    <property type="entry name" value="TASOR_DUF3715"/>
</dbReference>
<proteinExistence type="predicted"/>
<dbReference type="InterPro" id="IPR046432">
    <property type="entry name" value="TASOR"/>
</dbReference>
<feature type="domain" description="TASOR pseudo-PARP" evidence="2">
    <location>
        <begin position="119"/>
        <end position="261"/>
    </location>
</feature>
<feature type="compositionally biased region" description="Basic and acidic residues" evidence="1">
    <location>
        <begin position="649"/>
        <end position="659"/>
    </location>
</feature>
<evidence type="ECO:0000256" key="1">
    <source>
        <dbReference type="SAM" id="MobiDB-lite"/>
    </source>
</evidence>
<keyword evidence="4" id="KW-1185">Reference proteome</keyword>
<reference evidence="3" key="1">
    <citation type="submission" date="2025-08" db="UniProtKB">
        <authorList>
            <consortium name="Ensembl"/>
        </authorList>
    </citation>
    <scope>IDENTIFICATION</scope>
</reference>
<protein>
    <recommendedName>
        <fullName evidence="2">TASOR pseudo-PARP domain-containing protein</fullName>
    </recommendedName>
</protein>
<dbReference type="GO" id="GO:0005654">
    <property type="term" value="C:nucleoplasm"/>
    <property type="evidence" value="ECO:0007669"/>
    <property type="project" value="TreeGrafter"/>
</dbReference>
<dbReference type="Proteomes" id="UP000694388">
    <property type="component" value="Unplaced"/>
</dbReference>
<dbReference type="AlphaFoldDB" id="A0A8C4RB93"/>
<evidence type="ECO:0000259" key="2">
    <source>
        <dbReference type="Pfam" id="PF12509"/>
    </source>
</evidence>
<reference evidence="3" key="2">
    <citation type="submission" date="2025-09" db="UniProtKB">
        <authorList>
            <consortium name="Ensembl"/>
        </authorList>
    </citation>
    <scope>IDENTIFICATION</scope>
</reference>
<dbReference type="PANTHER" id="PTHR16207:SF11">
    <property type="entry name" value="SET DOMAIN-CONTAINING PROTEIN"/>
    <property type="match status" value="1"/>
</dbReference>
<feature type="compositionally biased region" description="Basic and acidic residues" evidence="1">
    <location>
        <begin position="1"/>
        <end position="17"/>
    </location>
</feature>